<feature type="compositionally biased region" description="Low complexity" evidence="6">
    <location>
        <begin position="549"/>
        <end position="563"/>
    </location>
</feature>
<dbReference type="InterPro" id="IPR012677">
    <property type="entry name" value="Nucleotide-bd_a/b_plait_sf"/>
</dbReference>
<feature type="region of interest" description="Disordered" evidence="6">
    <location>
        <begin position="175"/>
        <end position="482"/>
    </location>
</feature>
<dbReference type="GO" id="GO:0003729">
    <property type="term" value="F:mRNA binding"/>
    <property type="evidence" value="ECO:0007669"/>
    <property type="project" value="TreeGrafter"/>
</dbReference>
<dbReference type="FunFam" id="3.30.70.330:FF:000637">
    <property type="entry name" value="Nonsense-mediated mRNA decay protein Upf3, putative"/>
    <property type="match status" value="1"/>
</dbReference>
<evidence type="ECO:0000256" key="1">
    <source>
        <dbReference type="ARBA" id="ARBA00004123"/>
    </source>
</evidence>
<keyword evidence="5" id="KW-0694">RNA-binding</keyword>
<feature type="region of interest" description="Disordered" evidence="6">
    <location>
        <begin position="545"/>
        <end position="620"/>
    </location>
</feature>
<keyword evidence="9" id="KW-1185">Reference proteome</keyword>
<reference evidence="8" key="1">
    <citation type="journal article" date="2020" name="Stud. Mycol.">
        <title>101 Dothideomycetes genomes: a test case for predicting lifestyles and emergence of pathogens.</title>
        <authorList>
            <person name="Haridas S."/>
            <person name="Albert R."/>
            <person name="Binder M."/>
            <person name="Bloem J."/>
            <person name="Labutti K."/>
            <person name="Salamov A."/>
            <person name="Andreopoulos B."/>
            <person name="Baker S."/>
            <person name="Barry K."/>
            <person name="Bills G."/>
            <person name="Bluhm B."/>
            <person name="Cannon C."/>
            <person name="Castanera R."/>
            <person name="Culley D."/>
            <person name="Daum C."/>
            <person name="Ezra D."/>
            <person name="Gonzalez J."/>
            <person name="Henrissat B."/>
            <person name="Kuo A."/>
            <person name="Liang C."/>
            <person name="Lipzen A."/>
            <person name="Lutzoni F."/>
            <person name="Magnuson J."/>
            <person name="Mondo S."/>
            <person name="Nolan M."/>
            <person name="Ohm R."/>
            <person name="Pangilinan J."/>
            <person name="Park H.-J."/>
            <person name="Ramirez L."/>
            <person name="Alfaro M."/>
            <person name="Sun H."/>
            <person name="Tritt A."/>
            <person name="Yoshinaga Y."/>
            <person name="Zwiers L.-H."/>
            <person name="Turgeon B."/>
            <person name="Goodwin S."/>
            <person name="Spatafora J."/>
            <person name="Crous P."/>
            <person name="Grigoriev I."/>
        </authorList>
    </citation>
    <scope>NUCLEOTIDE SEQUENCE</scope>
    <source>
        <strain evidence="8">ATCC 74209</strain>
    </source>
</reference>
<evidence type="ECO:0000259" key="7">
    <source>
        <dbReference type="PROSITE" id="PS50102"/>
    </source>
</evidence>
<protein>
    <recommendedName>
        <fullName evidence="7">RRM domain-containing protein</fullName>
    </recommendedName>
</protein>
<dbReference type="InterPro" id="IPR039722">
    <property type="entry name" value="Upf3"/>
</dbReference>
<evidence type="ECO:0000256" key="4">
    <source>
        <dbReference type="ARBA" id="ARBA00023242"/>
    </source>
</evidence>
<keyword evidence="3" id="KW-0866">Nonsense-mediated mRNA decay</keyword>
<evidence type="ECO:0000313" key="9">
    <source>
        <dbReference type="Proteomes" id="UP000799536"/>
    </source>
</evidence>
<dbReference type="EMBL" id="ML993947">
    <property type="protein sequence ID" value="KAF2202159.1"/>
    <property type="molecule type" value="Genomic_DNA"/>
</dbReference>
<keyword evidence="4" id="KW-0539">Nucleus</keyword>
<feature type="compositionally biased region" description="Basic and acidic residues" evidence="6">
    <location>
        <begin position="332"/>
        <end position="346"/>
    </location>
</feature>
<feature type="compositionally biased region" description="Low complexity" evidence="6">
    <location>
        <begin position="413"/>
        <end position="425"/>
    </location>
</feature>
<dbReference type="PANTHER" id="PTHR13112:SF0">
    <property type="entry name" value="FI21285P1"/>
    <property type="match status" value="1"/>
</dbReference>
<feature type="domain" description="RRM" evidence="7">
    <location>
        <begin position="468"/>
        <end position="534"/>
    </location>
</feature>
<feature type="compositionally biased region" description="Basic and acidic residues" evidence="6">
    <location>
        <begin position="214"/>
        <end position="236"/>
    </location>
</feature>
<sequence>MAPQSGVNGVLPVAVLQKNAPASTSHGPKVSQPRLKLVLRRLPPGLTKAEFDSALGEEWKLGGGKVDWMVFKKGKLSKDLAKPSKPGRAYIHVTSQNHVAPLGDHVRQASFHDAAKTFQDPALIGPPVLEFSPYPRMPGGRRKNDARQGLIDQDPEFKAFLESLTNPVPKPSLADAAVEAQKEEKVKTTPLIEAIREKKANKEKPQSKVSPKHTRGDSKDTGGDKPEKKILSKPGKDATPVAGDKGKRMSKSEKAAKDAVKVLTKEASMSQAKSSPSAAPADKVASTAAPERKRGSTAIAKSMLQRDLGIGPAANRRRGTKREVTPAQDTVAKVEDNASGKQKVKEAVPAPAAPEKHNKATPPPKKESSRPSRAERRAFKASLADKTNNKASGEDTKPQTKPNPVLSAPTILKKPQVAPQPSAQPSNPPPKGPAASRAPPTEPAAVRASSATAPASKKPGPTPGNTGRQAFLKHANASQGISEPLIEEALKVYGAIEKVEIDKRKGFAYVNFAEPDGLRKAIAASPVKVAQGAVQVLERKEKMVRNRPAPHQTHPTHPPHQTHAPPPTGPARGRGGFSGRGRGGRGGGRGGAVNTGSLGSNVSGAAPAAAAPVASAGTPT</sequence>
<evidence type="ECO:0000256" key="3">
    <source>
        <dbReference type="ARBA" id="ARBA00023161"/>
    </source>
</evidence>
<feature type="compositionally biased region" description="Basic and acidic residues" evidence="6">
    <location>
        <begin position="244"/>
        <end position="264"/>
    </location>
</feature>
<dbReference type="OrthoDB" id="18087at2759"/>
<feature type="compositionally biased region" description="Basic and acidic residues" evidence="6">
    <location>
        <begin position="354"/>
        <end position="378"/>
    </location>
</feature>
<dbReference type="InterPro" id="IPR005120">
    <property type="entry name" value="UPF3_dom"/>
</dbReference>
<dbReference type="InterPro" id="IPR035979">
    <property type="entry name" value="RBD_domain_sf"/>
</dbReference>
<feature type="compositionally biased region" description="Low complexity" evidence="6">
    <location>
        <begin position="602"/>
        <end position="620"/>
    </location>
</feature>
<dbReference type="GO" id="GO:0005730">
    <property type="term" value="C:nucleolus"/>
    <property type="evidence" value="ECO:0007669"/>
    <property type="project" value="TreeGrafter"/>
</dbReference>
<dbReference type="InterPro" id="IPR000504">
    <property type="entry name" value="RRM_dom"/>
</dbReference>
<comment type="caution">
    <text evidence="8">The sequence shown here is derived from an EMBL/GenBank/DDBJ whole genome shotgun (WGS) entry which is preliminary data.</text>
</comment>
<feature type="compositionally biased region" description="Low complexity" evidence="6">
    <location>
        <begin position="267"/>
        <end position="286"/>
    </location>
</feature>
<feature type="compositionally biased region" description="Low complexity" evidence="6">
    <location>
        <begin position="444"/>
        <end position="459"/>
    </location>
</feature>
<evidence type="ECO:0000256" key="2">
    <source>
        <dbReference type="ARBA" id="ARBA00005991"/>
    </source>
</evidence>
<accession>A0A9P4JRY9</accession>
<dbReference type="Gene3D" id="3.30.70.330">
    <property type="match status" value="2"/>
</dbReference>
<comment type="subcellular location">
    <subcellularLocation>
        <location evidence="1">Nucleus</location>
    </subcellularLocation>
</comment>
<organism evidence="8 9">
    <name type="scientific">Delitschia confertaspora ATCC 74209</name>
    <dbReference type="NCBI Taxonomy" id="1513339"/>
    <lineage>
        <taxon>Eukaryota</taxon>
        <taxon>Fungi</taxon>
        <taxon>Dikarya</taxon>
        <taxon>Ascomycota</taxon>
        <taxon>Pezizomycotina</taxon>
        <taxon>Dothideomycetes</taxon>
        <taxon>Pleosporomycetidae</taxon>
        <taxon>Pleosporales</taxon>
        <taxon>Delitschiaceae</taxon>
        <taxon>Delitschia</taxon>
    </lineage>
</organism>
<dbReference type="CDD" id="cd12455">
    <property type="entry name" value="RRM_like_Smg4_UPF3"/>
    <property type="match status" value="1"/>
</dbReference>
<evidence type="ECO:0000256" key="5">
    <source>
        <dbReference type="PROSITE-ProRule" id="PRU00176"/>
    </source>
</evidence>
<dbReference type="Proteomes" id="UP000799536">
    <property type="component" value="Unassembled WGS sequence"/>
</dbReference>
<feature type="compositionally biased region" description="Basic and acidic residues" evidence="6">
    <location>
        <begin position="194"/>
        <end position="206"/>
    </location>
</feature>
<dbReference type="GO" id="GO:0000184">
    <property type="term" value="P:nuclear-transcribed mRNA catabolic process, nonsense-mediated decay"/>
    <property type="evidence" value="ECO:0007669"/>
    <property type="project" value="UniProtKB-KW"/>
</dbReference>
<dbReference type="GO" id="GO:0045727">
    <property type="term" value="P:positive regulation of translation"/>
    <property type="evidence" value="ECO:0007669"/>
    <property type="project" value="TreeGrafter"/>
</dbReference>
<proteinExistence type="inferred from homology"/>
<name>A0A9P4JRY9_9PLEO</name>
<dbReference type="CDD" id="cd00590">
    <property type="entry name" value="RRM_SF"/>
    <property type="match status" value="1"/>
</dbReference>
<gene>
    <name evidence="8" type="ORF">GQ43DRAFT_369753</name>
</gene>
<evidence type="ECO:0000313" key="8">
    <source>
        <dbReference type="EMBL" id="KAF2202159.1"/>
    </source>
</evidence>
<dbReference type="AlphaFoldDB" id="A0A9P4JRY9"/>
<dbReference type="PANTHER" id="PTHR13112">
    <property type="entry name" value="UPF3 REGULATOR OF NONSENSE TRANSCRIPTS-LIKE PROTEIN"/>
    <property type="match status" value="1"/>
</dbReference>
<evidence type="ECO:0000256" key="6">
    <source>
        <dbReference type="SAM" id="MobiDB-lite"/>
    </source>
</evidence>
<comment type="similarity">
    <text evidence="2">Belongs to the RENT3 family.</text>
</comment>
<dbReference type="GO" id="GO:0005737">
    <property type="term" value="C:cytoplasm"/>
    <property type="evidence" value="ECO:0007669"/>
    <property type="project" value="TreeGrafter"/>
</dbReference>
<dbReference type="Pfam" id="PF03467">
    <property type="entry name" value="Smg4_UPF3"/>
    <property type="match status" value="1"/>
</dbReference>
<dbReference type="SUPFAM" id="SSF54928">
    <property type="entry name" value="RNA-binding domain, RBD"/>
    <property type="match status" value="2"/>
</dbReference>
<dbReference type="PROSITE" id="PS50102">
    <property type="entry name" value="RRM"/>
    <property type="match status" value="1"/>
</dbReference>
<feature type="compositionally biased region" description="Gly residues" evidence="6">
    <location>
        <begin position="572"/>
        <end position="593"/>
    </location>
</feature>